<dbReference type="PANTHER" id="PTHR42756:SF1">
    <property type="entry name" value="TRANSCRIPTIONAL REPRESSOR OF EMRAB OPERON"/>
    <property type="match status" value="1"/>
</dbReference>
<dbReference type="Gene3D" id="1.10.10.10">
    <property type="entry name" value="Winged helix-like DNA-binding domain superfamily/Winged helix DNA-binding domain"/>
    <property type="match status" value="1"/>
</dbReference>
<dbReference type="InterPro" id="IPR036388">
    <property type="entry name" value="WH-like_DNA-bd_sf"/>
</dbReference>
<evidence type="ECO:0000313" key="6">
    <source>
        <dbReference type="Proteomes" id="UP000706172"/>
    </source>
</evidence>
<name>A0A931CYT9_9BACT</name>
<evidence type="ECO:0000259" key="4">
    <source>
        <dbReference type="PROSITE" id="PS50995"/>
    </source>
</evidence>
<dbReference type="EMBL" id="JACCQK010000496">
    <property type="protein sequence ID" value="MBG0779916.1"/>
    <property type="molecule type" value="Genomic_DNA"/>
</dbReference>
<evidence type="ECO:0000256" key="1">
    <source>
        <dbReference type="ARBA" id="ARBA00023015"/>
    </source>
</evidence>
<dbReference type="GO" id="GO:0003677">
    <property type="term" value="F:DNA binding"/>
    <property type="evidence" value="ECO:0007669"/>
    <property type="project" value="UniProtKB-KW"/>
</dbReference>
<keyword evidence="2" id="KW-0238">DNA-binding</keyword>
<dbReference type="InterPro" id="IPR000835">
    <property type="entry name" value="HTH_MarR-typ"/>
</dbReference>
<organism evidence="5 6">
    <name type="scientific">Desulfotignum balticum</name>
    <dbReference type="NCBI Taxonomy" id="115781"/>
    <lineage>
        <taxon>Bacteria</taxon>
        <taxon>Pseudomonadati</taxon>
        <taxon>Thermodesulfobacteriota</taxon>
        <taxon>Desulfobacteria</taxon>
        <taxon>Desulfobacterales</taxon>
        <taxon>Desulfobacteraceae</taxon>
        <taxon>Desulfotignum</taxon>
    </lineage>
</organism>
<dbReference type="Proteomes" id="UP000706172">
    <property type="component" value="Unassembled WGS sequence"/>
</dbReference>
<protein>
    <submittedName>
        <fullName evidence="5">MarR family transcriptional regulator</fullName>
    </submittedName>
</protein>
<gene>
    <name evidence="5" type="ORF">H0S81_08325</name>
</gene>
<sequence>MVEDISHGDDSLHFLEDCLFYSVNAFSRQLLKMAEAGFAPLKLSPAHASFLLILYDNPGINSKKLGTLLQLTPSTITRFIDALAKKKLVKRKKHGKTIAIFPTDKGLSLKPAIARAYKDFYLNYARILGPETARNLARQIRGANADLAKVLSSDTGHDPDL</sequence>
<comment type="caution">
    <text evidence="5">The sequence shown here is derived from an EMBL/GenBank/DDBJ whole genome shotgun (WGS) entry which is preliminary data.</text>
</comment>
<reference evidence="5" key="1">
    <citation type="submission" date="2020-07" db="EMBL/GenBank/DDBJ databases">
        <title>Severe corrosion of carbon steel in oil field produced water can be linked to methanogenic archaea containing a special type of NiFe hydrogenase.</title>
        <authorList>
            <person name="Lahme S."/>
            <person name="Mand J."/>
            <person name="Longwell J."/>
            <person name="Smith R."/>
            <person name="Enning D."/>
        </authorList>
    </citation>
    <scope>NUCLEOTIDE SEQUENCE</scope>
    <source>
        <strain evidence="5">MIC098Bin6</strain>
    </source>
</reference>
<keyword evidence="1" id="KW-0805">Transcription regulation</keyword>
<dbReference type="GO" id="GO:0003700">
    <property type="term" value="F:DNA-binding transcription factor activity"/>
    <property type="evidence" value="ECO:0007669"/>
    <property type="project" value="InterPro"/>
</dbReference>
<dbReference type="AlphaFoldDB" id="A0A931CYT9"/>
<evidence type="ECO:0000256" key="2">
    <source>
        <dbReference type="ARBA" id="ARBA00023125"/>
    </source>
</evidence>
<dbReference type="SMART" id="SM00347">
    <property type="entry name" value="HTH_MARR"/>
    <property type="match status" value="1"/>
</dbReference>
<dbReference type="Pfam" id="PF01047">
    <property type="entry name" value="MarR"/>
    <property type="match status" value="1"/>
</dbReference>
<evidence type="ECO:0000256" key="3">
    <source>
        <dbReference type="ARBA" id="ARBA00023163"/>
    </source>
</evidence>
<keyword evidence="3" id="KW-0804">Transcription</keyword>
<proteinExistence type="predicted"/>
<dbReference type="PANTHER" id="PTHR42756">
    <property type="entry name" value="TRANSCRIPTIONAL REGULATOR, MARR"/>
    <property type="match status" value="1"/>
</dbReference>
<dbReference type="PROSITE" id="PS50995">
    <property type="entry name" value="HTH_MARR_2"/>
    <property type="match status" value="1"/>
</dbReference>
<feature type="domain" description="HTH marR-type" evidence="4">
    <location>
        <begin position="16"/>
        <end position="152"/>
    </location>
</feature>
<dbReference type="SUPFAM" id="SSF46785">
    <property type="entry name" value="Winged helix' DNA-binding domain"/>
    <property type="match status" value="1"/>
</dbReference>
<accession>A0A931CYT9</accession>
<evidence type="ECO:0000313" key="5">
    <source>
        <dbReference type="EMBL" id="MBG0779916.1"/>
    </source>
</evidence>
<dbReference type="InterPro" id="IPR036390">
    <property type="entry name" value="WH_DNA-bd_sf"/>
</dbReference>